<reference evidence="1 2" key="1">
    <citation type="submission" date="2022-05" db="EMBL/GenBank/DDBJ databases">
        <title>Flavobacterium sp., isolated from activated sludge.</title>
        <authorList>
            <person name="Ran Q."/>
        </authorList>
    </citation>
    <scope>NUCLEOTIDE SEQUENCE [LARGE SCALE GENOMIC DNA]</scope>
    <source>
        <strain evidence="1 2">HXWNR69</strain>
    </source>
</reference>
<dbReference type="EMBL" id="JAMLJN010000002">
    <property type="protein sequence ID" value="MCL9769320.1"/>
    <property type="molecule type" value="Genomic_DNA"/>
</dbReference>
<accession>A0ABT0TFZ6</accession>
<keyword evidence="2" id="KW-1185">Reference proteome</keyword>
<dbReference type="RefSeq" id="WP_250580027.1">
    <property type="nucleotide sequence ID" value="NZ_JAMLJN010000002.1"/>
</dbReference>
<evidence type="ECO:0000313" key="1">
    <source>
        <dbReference type="EMBL" id="MCL9769320.1"/>
    </source>
</evidence>
<sequence length="70" mass="8474">MFLTYRYFKIRADFDDFRVKSDHELTDLKNRLVEIKSLNDSLVQNSYQTDYDAPENLQQNNTHKFLLNEN</sequence>
<name>A0ABT0TFZ6_9FLAO</name>
<evidence type="ECO:0000313" key="2">
    <source>
        <dbReference type="Proteomes" id="UP001203342"/>
    </source>
</evidence>
<protein>
    <submittedName>
        <fullName evidence="1">Uncharacterized protein</fullName>
    </submittedName>
</protein>
<comment type="caution">
    <text evidence="1">The sequence shown here is derived from an EMBL/GenBank/DDBJ whole genome shotgun (WGS) entry which is preliminary data.</text>
</comment>
<organism evidence="1 2">
    <name type="scientific">Flavobacterium fragile</name>
    <dbReference type="NCBI Taxonomy" id="2949085"/>
    <lineage>
        <taxon>Bacteria</taxon>
        <taxon>Pseudomonadati</taxon>
        <taxon>Bacteroidota</taxon>
        <taxon>Flavobacteriia</taxon>
        <taxon>Flavobacteriales</taxon>
        <taxon>Flavobacteriaceae</taxon>
        <taxon>Flavobacterium</taxon>
    </lineage>
</organism>
<dbReference type="Proteomes" id="UP001203342">
    <property type="component" value="Unassembled WGS sequence"/>
</dbReference>
<proteinExistence type="predicted"/>
<gene>
    <name evidence="1" type="ORF">NAT47_02730</name>
</gene>